<dbReference type="CDD" id="cd07765">
    <property type="entry name" value="KRAB_A-box"/>
    <property type="match status" value="1"/>
</dbReference>
<dbReference type="PANTHER" id="PTHR23232">
    <property type="entry name" value="KRAB DOMAIN C2H2 ZINC FINGER"/>
    <property type="match status" value="1"/>
</dbReference>
<dbReference type="Pfam" id="PF01352">
    <property type="entry name" value="KRAB"/>
    <property type="match status" value="1"/>
</dbReference>
<organism evidence="3 4">
    <name type="scientific">Chrysemys picta bellii</name>
    <name type="common">Western painted turtle</name>
    <name type="synonym">Emys bellii</name>
    <dbReference type="NCBI Taxonomy" id="8478"/>
    <lineage>
        <taxon>Eukaryota</taxon>
        <taxon>Metazoa</taxon>
        <taxon>Chordata</taxon>
        <taxon>Craniata</taxon>
        <taxon>Vertebrata</taxon>
        <taxon>Euteleostomi</taxon>
        <taxon>Archelosauria</taxon>
        <taxon>Testudinata</taxon>
        <taxon>Testudines</taxon>
        <taxon>Cryptodira</taxon>
        <taxon>Durocryptodira</taxon>
        <taxon>Testudinoidea</taxon>
        <taxon>Emydidae</taxon>
        <taxon>Chrysemys</taxon>
    </lineage>
</organism>
<dbReference type="SUPFAM" id="SSF109640">
    <property type="entry name" value="KRAB domain (Kruppel-associated box)"/>
    <property type="match status" value="1"/>
</dbReference>
<dbReference type="SMART" id="SM00349">
    <property type="entry name" value="KRAB"/>
    <property type="match status" value="1"/>
</dbReference>
<dbReference type="InterPro" id="IPR036051">
    <property type="entry name" value="KRAB_dom_sf"/>
</dbReference>
<accession>A0A8C3HII3</accession>
<sequence>SAQGAVTFEEVAVYFTAEEWALLDPAQRALYRDVMRENYENTLMSLSKELSAFGYGKLPHTMGLCTVLVRIGLRSGRSSSRGRGAWVCPGAAQPGPGWS</sequence>
<dbReference type="Ensembl" id="ENSCPBT00000021897.1">
    <property type="protein sequence ID" value="ENSCPBP00000018551.1"/>
    <property type="gene ID" value="ENSCPBG00000013514.1"/>
</dbReference>
<dbReference type="GO" id="GO:0006355">
    <property type="term" value="P:regulation of DNA-templated transcription"/>
    <property type="evidence" value="ECO:0007669"/>
    <property type="project" value="InterPro"/>
</dbReference>
<dbReference type="InterPro" id="IPR001909">
    <property type="entry name" value="KRAB"/>
</dbReference>
<evidence type="ECO:0000313" key="4">
    <source>
        <dbReference type="Proteomes" id="UP000694380"/>
    </source>
</evidence>
<feature type="region of interest" description="Disordered" evidence="1">
    <location>
        <begin position="77"/>
        <end position="99"/>
    </location>
</feature>
<feature type="domain" description="KRAB" evidence="2">
    <location>
        <begin position="6"/>
        <end position="72"/>
    </location>
</feature>
<dbReference type="AlphaFoldDB" id="A0A8C3HII3"/>
<reference evidence="3" key="1">
    <citation type="submission" date="2025-08" db="UniProtKB">
        <authorList>
            <consortium name="Ensembl"/>
        </authorList>
    </citation>
    <scope>IDENTIFICATION</scope>
</reference>
<keyword evidence="4" id="KW-1185">Reference proteome</keyword>
<protein>
    <recommendedName>
        <fullName evidence="2">KRAB domain-containing protein</fullName>
    </recommendedName>
</protein>
<dbReference type="InterPro" id="IPR050169">
    <property type="entry name" value="Krueppel_C2H2_ZnF"/>
</dbReference>
<dbReference type="PANTHER" id="PTHR23232:SF142">
    <property type="entry name" value="GASTRULA ZINC FINGER PROTEIN XLCGF57.1-LIKE-RELATED"/>
    <property type="match status" value="1"/>
</dbReference>
<dbReference type="Proteomes" id="UP000694380">
    <property type="component" value="Unplaced"/>
</dbReference>
<dbReference type="GeneTree" id="ENSGT01150000288106"/>
<reference evidence="3" key="2">
    <citation type="submission" date="2025-09" db="UniProtKB">
        <authorList>
            <consortium name="Ensembl"/>
        </authorList>
    </citation>
    <scope>IDENTIFICATION</scope>
</reference>
<evidence type="ECO:0000256" key="1">
    <source>
        <dbReference type="SAM" id="MobiDB-lite"/>
    </source>
</evidence>
<dbReference type="PROSITE" id="PS50805">
    <property type="entry name" value="KRAB"/>
    <property type="match status" value="1"/>
</dbReference>
<dbReference type="Gene3D" id="6.10.140.140">
    <property type="match status" value="1"/>
</dbReference>
<name>A0A8C3HII3_CHRPI</name>
<evidence type="ECO:0000259" key="2">
    <source>
        <dbReference type="PROSITE" id="PS50805"/>
    </source>
</evidence>
<proteinExistence type="predicted"/>
<evidence type="ECO:0000313" key="3">
    <source>
        <dbReference type="Ensembl" id="ENSCPBP00000018551.1"/>
    </source>
</evidence>